<dbReference type="EMBL" id="JAEUBE010000366">
    <property type="protein sequence ID" value="KAH3663820.1"/>
    <property type="molecule type" value="Genomic_DNA"/>
</dbReference>
<dbReference type="GeneID" id="70237187"/>
<dbReference type="Proteomes" id="UP000769157">
    <property type="component" value="Unassembled WGS sequence"/>
</dbReference>
<keyword evidence="1" id="KW-1133">Transmembrane helix</keyword>
<keyword evidence="1" id="KW-0472">Membrane</keyword>
<evidence type="ECO:0000256" key="1">
    <source>
        <dbReference type="SAM" id="Phobius"/>
    </source>
</evidence>
<reference evidence="2" key="1">
    <citation type="journal article" date="2021" name="Open Biol.">
        <title>Shared evolutionary footprints suggest mitochondrial oxidative damage underlies multiple complex I losses in fungi.</title>
        <authorList>
            <person name="Schikora-Tamarit M.A."/>
            <person name="Marcet-Houben M."/>
            <person name="Nosek J."/>
            <person name="Gabaldon T."/>
        </authorList>
    </citation>
    <scope>NUCLEOTIDE SEQUENCE</scope>
    <source>
        <strain evidence="2">CBS6075</strain>
    </source>
</reference>
<dbReference type="RefSeq" id="XP_046060156.1">
    <property type="nucleotide sequence ID" value="XM_046206385.1"/>
</dbReference>
<accession>A0A9P8P2A0</accession>
<evidence type="ECO:0000313" key="3">
    <source>
        <dbReference type="Proteomes" id="UP000769157"/>
    </source>
</evidence>
<feature type="transmembrane region" description="Helical" evidence="1">
    <location>
        <begin position="137"/>
        <end position="157"/>
    </location>
</feature>
<keyword evidence="3" id="KW-1185">Reference proteome</keyword>
<organism evidence="2 3">
    <name type="scientific">Ogataea philodendri</name>
    <dbReference type="NCBI Taxonomy" id="1378263"/>
    <lineage>
        <taxon>Eukaryota</taxon>
        <taxon>Fungi</taxon>
        <taxon>Dikarya</taxon>
        <taxon>Ascomycota</taxon>
        <taxon>Saccharomycotina</taxon>
        <taxon>Pichiomycetes</taxon>
        <taxon>Pichiales</taxon>
        <taxon>Pichiaceae</taxon>
        <taxon>Ogataea</taxon>
    </lineage>
</organism>
<dbReference type="AlphaFoldDB" id="A0A9P8P2A0"/>
<reference evidence="2" key="2">
    <citation type="submission" date="2021-01" db="EMBL/GenBank/DDBJ databases">
        <authorList>
            <person name="Schikora-Tamarit M.A."/>
        </authorList>
    </citation>
    <scope>NUCLEOTIDE SEQUENCE</scope>
    <source>
        <strain evidence="2">CBS6075</strain>
    </source>
</reference>
<name>A0A9P8P2A0_9ASCO</name>
<keyword evidence="1" id="KW-0812">Transmembrane</keyword>
<evidence type="ECO:0000313" key="2">
    <source>
        <dbReference type="EMBL" id="KAH3663820.1"/>
    </source>
</evidence>
<protein>
    <submittedName>
        <fullName evidence="2">Uncharacterized protein</fullName>
    </submittedName>
</protein>
<sequence length="251" mass="28710">MWRKVQAGGWLVSDNFHVVVPTQSGHPNFAVNKELWVLEIGHLFEEASRIVFANKLRNRSNIDQSEIQREEIAQVIRNHRFGSRSIKNRRKPHDTLLRNLGMDTIDRVSHIIDRLWSFANFKDLTCSSRYRPGGLMVSTNLFSIIQTALGTLIWFLMDEYNFIARALTSDSFTSIERASSSSNATSHSLKIPYTRFVQLSIFLNADPRTIVEVWAVSLYLLAAKVTRSLINNLSVSPGSLDDRETESLLQW</sequence>
<proteinExistence type="predicted"/>
<gene>
    <name evidence="2" type="ORF">OGAPHI_005223</name>
</gene>
<comment type="caution">
    <text evidence="2">The sequence shown here is derived from an EMBL/GenBank/DDBJ whole genome shotgun (WGS) entry which is preliminary data.</text>
</comment>